<evidence type="ECO:0000313" key="2">
    <source>
        <dbReference type="Proteomes" id="UP000252357"/>
    </source>
</evidence>
<proteinExistence type="predicted"/>
<protein>
    <submittedName>
        <fullName evidence="1">Uncharacterized protein</fullName>
    </submittedName>
</protein>
<keyword evidence="2" id="KW-1185">Reference proteome</keyword>
<gene>
    <name evidence="1" type="ORF">DU000_05605</name>
</gene>
<comment type="caution">
    <text evidence="1">The sequence shown here is derived from an EMBL/GenBank/DDBJ whole genome shotgun (WGS) entry which is preliminary data.</text>
</comment>
<evidence type="ECO:0000313" key="1">
    <source>
        <dbReference type="EMBL" id="RCS58298.1"/>
    </source>
</evidence>
<sequence length="59" mass="6593">MHNCSKQKTRKAVCAKRVMGDVACHLALAEFIMRPQAELKSARLWGDYGGERGGRQMSI</sequence>
<dbReference type="AlphaFoldDB" id="A0A368L3Z4"/>
<dbReference type="EMBL" id="QPGB01000002">
    <property type="protein sequence ID" value="RCS58298.1"/>
    <property type="molecule type" value="Genomic_DNA"/>
</dbReference>
<dbReference type="Proteomes" id="UP000252357">
    <property type="component" value="Unassembled WGS sequence"/>
</dbReference>
<reference evidence="1 2" key="1">
    <citation type="journal article" date="2018" name="Int. J. Syst. Evol. Microbiol.">
        <title>Parvibium lacunae gen. nov., sp. nov., a new member of the family Alcaligenaceae isolated from a freshwater pond.</title>
        <authorList>
            <person name="Chen W.M."/>
            <person name="Xie P.B."/>
            <person name="Hsu M.Y."/>
            <person name="Sheu S.Y."/>
        </authorList>
    </citation>
    <scope>NUCLEOTIDE SEQUENCE [LARGE SCALE GENOMIC DNA]</scope>
    <source>
        <strain evidence="1 2">KMB9</strain>
    </source>
</reference>
<accession>A0A368L3Z4</accession>
<name>A0A368L3Z4_9BURK</name>
<organism evidence="1 2">
    <name type="scientific">Parvibium lacunae</name>
    <dbReference type="NCBI Taxonomy" id="1888893"/>
    <lineage>
        <taxon>Bacteria</taxon>
        <taxon>Pseudomonadati</taxon>
        <taxon>Pseudomonadota</taxon>
        <taxon>Betaproteobacteria</taxon>
        <taxon>Burkholderiales</taxon>
        <taxon>Alcaligenaceae</taxon>
        <taxon>Parvibium</taxon>
    </lineage>
</organism>